<dbReference type="InterPro" id="IPR013154">
    <property type="entry name" value="ADH-like_N"/>
</dbReference>
<dbReference type="SMART" id="SM00825">
    <property type="entry name" value="PKS_KS"/>
    <property type="match status" value="1"/>
</dbReference>
<dbReference type="PANTHER" id="PTHR43775">
    <property type="entry name" value="FATTY ACID SYNTHASE"/>
    <property type="match status" value="1"/>
</dbReference>
<dbReference type="InterPro" id="IPR014031">
    <property type="entry name" value="Ketoacyl_synth_C"/>
</dbReference>
<feature type="region of interest" description="Disordered" evidence="4">
    <location>
        <begin position="1478"/>
        <end position="1506"/>
    </location>
</feature>
<dbReference type="SUPFAM" id="SSF53901">
    <property type="entry name" value="Thiolase-like"/>
    <property type="match status" value="1"/>
</dbReference>
<evidence type="ECO:0000259" key="5">
    <source>
        <dbReference type="PROSITE" id="PS52004"/>
    </source>
</evidence>
<dbReference type="CDD" id="cd02440">
    <property type="entry name" value="AdoMet_MTases"/>
    <property type="match status" value="1"/>
</dbReference>
<dbReference type="PROSITE" id="PS52004">
    <property type="entry name" value="KS3_2"/>
    <property type="match status" value="1"/>
</dbReference>
<dbReference type="InterPro" id="IPR011032">
    <property type="entry name" value="GroES-like_sf"/>
</dbReference>
<comment type="caution">
    <text evidence="3">Lacks conserved residue(s) required for the propagation of feature annotation.</text>
</comment>
<dbReference type="InterPro" id="IPR014043">
    <property type="entry name" value="Acyl_transferase_dom"/>
</dbReference>
<keyword evidence="2" id="KW-0597">Phosphoprotein</keyword>
<dbReference type="InterPro" id="IPR001227">
    <property type="entry name" value="Ac_transferase_dom_sf"/>
</dbReference>
<dbReference type="InterPro" id="IPR016039">
    <property type="entry name" value="Thiolase-like"/>
</dbReference>
<dbReference type="InterPro" id="IPR020841">
    <property type="entry name" value="PKS_Beta-ketoAc_synthase_dom"/>
</dbReference>
<evidence type="ECO:0000259" key="6">
    <source>
        <dbReference type="PROSITE" id="PS52019"/>
    </source>
</evidence>
<dbReference type="RefSeq" id="XP_066695660.1">
    <property type="nucleotide sequence ID" value="XM_066848964.1"/>
</dbReference>
<organism evidence="7 8">
    <name type="scientific">Apiospora aurea</name>
    <dbReference type="NCBI Taxonomy" id="335848"/>
    <lineage>
        <taxon>Eukaryota</taxon>
        <taxon>Fungi</taxon>
        <taxon>Dikarya</taxon>
        <taxon>Ascomycota</taxon>
        <taxon>Pezizomycotina</taxon>
        <taxon>Sordariomycetes</taxon>
        <taxon>Xylariomycetidae</taxon>
        <taxon>Amphisphaeriales</taxon>
        <taxon>Apiosporaceae</taxon>
        <taxon>Apiospora</taxon>
    </lineage>
</organism>
<dbReference type="InterPro" id="IPR049900">
    <property type="entry name" value="PKS_mFAS_DH"/>
</dbReference>
<dbReference type="SUPFAM" id="SSF50129">
    <property type="entry name" value="GroES-like"/>
    <property type="match status" value="1"/>
</dbReference>
<evidence type="ECO:0000256" key="4">
    <source>
        <dbReference type="SAM" id="MobiDB-lite"/>
    </source>
</evidence>
<proteinExistence type="predicted"/>
<dbReference type="SUPFAM" id="SSF53335">
    <property type="entry name" value="S-adenosyl-L-methionine-dependent methyltransferases"/>
    <property type="match status" value="1"/>
</dbReference>
<feature type="domain" description="Ketosynthase family 3 (KS3)" evidence="5">
    <location>
        <begin position="1"/>
        <end position="210"/>
    </location>
</feature>
<dbReference type="InterPro" id="IPR020843">
    <property type="entry name" value="ER"/>
</dbReference>
<keyword evidence="1" id="KW-0596">Phosphopantetheine</keyword>
<dbReference type="Gene3D" id="3.40.50.150">
    <property type="entry name" value="Vaccinia Virus protein VP39"/>
    <property type="match status" value="1"/>
</dbReference>
<evidence type="ECO:0000256" key="2">
    <source>
        <dbReference type="ARBA" id="ARBA00022553"/>
    </source>
</evidence>
<dbReference type="Proteomes" id="UP001391051">
    <property type="component" value="Unassembled WGS sequence"/>
</dbReference>
<dbReference type="EMBL" id="JAQQWE010000008">
    <property type="protein sequence ID" value="KAK7943629.1"/>
    <property type="molecule type" value="Genomic_DNA"/>
</dbReference>
<evidence type="ECO:0000313" key="7">
    <source>
        <dbReference type="EMBL" id="KAK7943629.1"/>
    </source>
</evidence>
<accession>A0ABR1Q1B2</accession>
<dbReference type="PROSITE" id="PS52019">
    <property type="entry name" value="PKS_MFAS_DH"/>
    <property type="match status" value="1"/>
</dbReference>
<dbReference type="Gene3D" id="3.10.129.110">
    <property type="entry name" value="Polyketide synthase dehydratase"/>
    <property type="match status" value="1"/>
</dbReference>
<feature type="region of interest" description="C-terminal hotdog fold" evidence="3">
    <location>
        <begin position="509"/>
        <end position="664"/>
    </location>
</feature>
<protein>
    <submittedName>
        <fullName evidence="7">Polyketide synthase</fullName>
    </submittedName>
</protein>
<dbReference type="InterPro" id="IPR016035">
    <property type="entry name" value="Acyl_Trfase/lysoPLipase"/>
</dbReference>
<dbReference type="Pfam" id="PF23114">
    <property type="entry name" value="NAD-bd_HRPKS_sdrA"/>
    <property type="match status" value="1"/>
</dbReference>
<dbReference type="Gene3D" id="3.40.366.10">
    <property type="entry name" value="Malonyl-Coenzyme A Acyl Carrier Protein, domain 2"/>
    <property type="match status" value="1"/>
</dbReference>
<comment type="caution">
    <text evidence="7">The sequence shown here is derived from an EMBL/GenBank/DDBJ whole genome shotgun (WGS) entry which is preliminary data.</text>
</comment>
<dbReference type="Gene3D" id="3.40.47.10">
    <property type="match status" value="1"/>
</dbReference>
<dbReference type="SUPFAM" id="SSF52151">
    <property type="entry name" value="FabD/lysophospholipase-like"/>
    <property type="match status" value="1"/>
</dbReference>
<dbReference type="Pfam" id="PF14765">
    <property type="entry name" value="PS-DH"/>
    <property type="match status" value="1"/>
</dbReference>
<dbReference type="SUPFAM" id="SSF51735">
    <property type="entry name" value="NAD(P)-binding Rossmann-fold domains"/>
    <property type="match status" value="1"/>
</dbReference>
<sequence>MLSTDQYNLPIYQPTGNGNAIMSNCTSKPLELAIKNGDVIRGVIRNSAVHQDGLTNGITLPSSVAQQALIRRVYADAGLSLAHTAYIEAHGTGTPAGDPIEAEALGKTLGKARQRGDPAYLGSIKSNVGHLECGAGLAQMIKAVKMLEHGKIPASLHYEKPNPNIPMDEWNLRVPTELPPGPVLVFGGLASSLLALELAGNHDFQAAAESSPAASHDSGHSSGKIAAAYAKKAITRQDAWAIAYHRGRLASHVGIAGAMMATGLGYYDAAAYIDRHVPGSGNAEAIDKLETIIKGDGHFARKLEKVDVAYHSEHMRVIAETHREALVHIPPLIPEDPRGIKMYSSLHSKVVSSDMLGPDYWVDNMTSPVNFLGGMQALVKSPVIAKNRRRNNQKGPRDWASWCTARPTTSDIRLWGYELRDTVIGKALIVPEVDDEGGVETMLTVSPSQNASAWQECHMYSLRDAWERNFSGRMRIRYKSSRNSAFASEDEILAAKYRKGHERITKEYSRYQKPRQFYSNLESIGYQYGPVLQGLVSIEKGDYQSVCTIKIPDTKNTMGHNFEYPHVIHPATLDSVVQMSFLSILAVNKDMSVAVVPLSIGRVYVSAGMPTEPGIEFPGFSCAHKTESGKRKGLLVMGQDTQWSKPLVIMEDIQATDLPSPSDTQKFPKLVSAFHWELDATLLNSSQIKKLCQDRRTIAEIRPEESAAFVGRFKLYWDYMNQCHEKGLLDQLWHRIPALNRGLDMNMDAETEEEFLGEVGPHEVLMKDNLLYDFYQEGMSAEKGAESAYYVDLMVHKNPNMKILEVGAGTAGTRLGLLQLLGSTDGTSPRLGNYTFTDMSPGYFEKTRQKLAPWSSFLQFAVLDIEKSPDALQFKPYSYDLVLAFNVLHATRYIKRTLADARKLLKAGGILILTEITNPAQKMRYHMTVGSYEGWWYGEEDGRHGGPTLSLSEWDDAMKSTGFTGVDFDFGDYPTKRDLSTSLIVTTARQDSGEPITPEVLTILPNQHDEEVLSLTDQLGEPLGNRDGKVLVRQLHETTDLELKNCSSFVLLDASKQEGCLPSISKQDWEALQHIILSSRDTIYVTRGGAVECQNPSASLMTGLARAIRSENFDGRLSTLDLDYESPVDTQGTVSAVHKVSIKACNAKNGEQFDWEVAVRKGLPKIPRVVVGKEMNEVIAELNGPPAPREMPFHQEGRPLTLTIGKPGRLDTLHFREDPRTAAQVPLGETEVEIEVKAVGLNFKDIMVAMGHPEEPALGLDCSGIVRRVGRGVTQVDVGHAVMTCKVGTLGNRVWAEESMVQPVPQGMDLVTAASLPLVYSTAHYALSHIARLRRGETVLIHGAAGGVGQASIMLAQHIGAQAFVTVSSEEKKQLLIREYGIAEQNIFDSRDTQFASGVLRMAKGRGVDVPFARNVSFCGVDILDLLDYDPATASRMFSEVRDLLQQKFIQPVHPITDLDLHENIPITSLARKVATRSKAVPEAAKRQGGDVSTNGGTSGDNMLDV</sequence>
<dbReference type="CDD" id="cd00833">
    <property type="entry name" value="PKS"/>
    <property type="match status" value="1"/>
</dbReference>
<dbReference type="GeneID" id="92082026"/>
<dbReference type="Pfam" id="PF00698">
    <property type="entry name" value="Acyl_transf_1"/>
    <property type="match status" value="1"/>
</dbReference>
<dbReference type="Gene3D" id="3.90.180.10">
    <property type="entry name" value="Medium-chain alcohol dehydrogenases, catalytic domain"/>
    <property type="match status" value="1"/>
</dbReference>
<gene>
    <name evidence="7" type="ORF">PG986_012742</name>
</gene>
<dbReference type="Pfam" id="PF08242">
    <property type="entry name" value="Methyltransf_12"/>
    <property type="match status" value="1"/>
</dbReference>
<reference evidence="7 8" key="1">
    <citation type="submission" date="2023-01" db="EMBL/GenBank/DDBJ databases">
        <title>Analysis of 21 Apiospora genomes using comparative genomics revels a genus with tremendous synthesis potential of carbohydrate active enzymes and secondary metabolites.</title>
        <authorList>
            <person name="Sorensen T."/>
        </authorList>
    </citation>
    <scope>NUCLEOTIDE SEQUENCE [LARGE SCALE GENOMIC DNA]</scope>
    <source>
        <strain evidence="7 8">CBS 24483</strain>
    </source>
</reference>
<dbReference type="InterPro" id="IPR042104">
    <property type="entry name" value="PKS_dehydratase_sf"/>
</dbReference>
<dbReference type="Pfam" id="PF02801">
    <property type="entry name" value="Ketoacyl-synt_C"/>
    <property type="match status" value="1"/>
</dbReference>
<evidence type="ECO:0000256" key="3">
    <source>
        <dbReference type="PROSITE-ProRule" id="PRU01363"/>
    </source>
</evidence>
<evidence type="ECO:0000256" key="1">
    <source>
        <dbReference type="ARBA" id="ARBA00022450"/>
    </source>
</evidence>
<dbReference type="InterPro" id="IPR013217">
    <property type="entry name" value="Methyltransf_12"/>
</dbReference>
<dbReference type="CDD" id="cd05195">
    <property type="entry name" value="enoyl_red"/>
    <property type="match status" value="1"/>
</dbReference>
<keyword evidence="8" id="KW-1185">Reference proteome</keyword>
<dbReference type="SMART" id="SM00827">
    <property type="entry name" value="PKS_AT"/>
    <property type="match status" value="1"/>
</dbReference>
<evidence type="ECO:0000313" key="8">
    <source>
        <dbReference type="Proteomes" id="UP001391051"/>
    </source>
</evidence>
<dbReference type="SMART" id="SM00829">
    <property type="entry name" value="PKS_ER"/>
    <property type="match status" value="1"/>
</dbReference>
<dbReference type="InterPro" id="IPR050091">
    <property type="entry name" value="PKS_NRPS_Biosynth_Enz"/>
</dbReference>
<dbReference type="InterPro" id="IPR056501">
    <property type="entry name" value="NAD-bd_HRPKS_sdrA"/>
</dbReference>
<dbReference type="InterPro" id="IPR036291">
    <property type="entry name" value="NAD(P)-bd_dom_sf"/>
</dbReference>
<dbReference type="PANTHER" id="PTHR43775:SF37">
    <property type="entry name" value="SI:DKEY-61P9.11"/>
    <property type="match status" value="1"/>
</dbReference>
<feature type="domain" description="PKS/mFAS DH" evidence="6">
    <location>
        <begin position="330"/>
        <end position="664"/>
    </location>
</feature>
<dbReference type="InterPro" id="IPR049551">
    <property type="entry name" value="PKS_DH_C"/>
</dbReference>
<dbReference type="InterPro" id="IPR029063">
    <property type="entry name" value="SAM-dependent_MTases_sf"/>
</dbReference>
<name>A0ABR1Q1B2_9PEZI</name>
<dbReference type="Pfam" id="PF08240">
    <property type="entry name" value="ADH_N"/>
    <property type="match status" value="1"/>
</dbReference>
<feature type="region of interest" description="N-terminal hotdog fold" evidence="3">
    <location>
        <begin position="330"/>
        <end position="481"/>
    </location>
</feature>